<protein>
    <submittedName>
        <fullName evidence="1">Uncharacterized protein</fullName>
    </submittedName>
</protein>
<dbReference type="AlphaFoldDB" id="A0A542ZT20"/>
<accession>A0A542ZT20</accession>
<sequence length="187" mass="19926">MSVLGPSGLVLGQGPRGPVTIRLFRPHGTRIVLGAPEYVSWLVVYRAAALGVHISVTGDAEPWRSLLDRLRHTGVSVDHGPQIPDSGLPYRPSLVLGDLPPQLGPWQAHLGVASPEESPAPFRAADLALVTPDEEGAANLRRAFFLTGGQTRAASTLSENQVAVVSAHRLVRATVRPAPLEYRALFG</sequence>
<dbReference type="RefSeq" id="WP_142093125.1">
    <property type="nucleotide sequence ID" value="NZ_BAAAMD010000002.1"/>
</dbReference>
<gene>
    <name evidence="1" type="ORF">FB460_1212</name>
</gene>
<dbReference type="Proteomes" id="UP000316196">
    <property type="component" value="Unassembled WGS sequence"/>
</dbReference>
<organism evidence="1 2">
    <name type="scientific">Propioniferax innocua</name>
    <dbReference type="NCBI Taxonomy" id="1753"/>
    <lineage>
        <taxon>Bacteria</taxon>
        <taxon>Bacillati</taxon>
        <taxon>Actinomycetota</taxon>
        <taxon>Actinomycetes</taxon>
        <taxon>Propionibacteriales</taxon>
        <taxon>Propionibacteriaceae</taxon>
        <taxon>Propioniferax</taxon>
    </lineage>
</organism>
<name>A0A542ZT20_9ACTN</name>
<dbReference type="EMBL" id="VFOR01000001">
    <property type="protein sequence ID" value="TQL63400.1"/>
    <property type="molecule type" value="Genomic_DNA"/>
</dbReference>
<reference evidence="1 2" key="1">
    <citation type="submission" date="2019-06" db="EMBL/GenBank/DDBJ databases">
        <title>Sequencing the genomes of 1000 actinobacteria strains.</title>
        <authorList>
            <person name="Klenk H.-P."/>
        </authorList>
    </citation>
    <scope>NUCLEOTIDE SEQUENCE [LARGE SCALE GENOMIC DNA]</scope>
    <source>
        <strain evidence="1 2">DSM 8251</strain>
    </source>
</reference>
<comment type="caution">
    <text evidence="1">The sequence shown here is derived from an EMBL/GenBank/DDBJ whole genome shotgun (WGS) entry which is preliminary data.</text>
</comment>
<dbReference type="OrthoDB" id="5189601at2"/>
<proteinExistence type="predicted"/>
<evidence type="ECO:0000313" key="1">
    <source>
        <dbReference type="EMBL" id="TQL63400.1"/>
    </source>
</evidence>
<evidence type="ECO:0000313" key="2">
    <source>
        <dbReference type="Proteomes" id="UP000316196"/>
    </source>
</evidence>
<keyword evidence="2" id="KW-1185">Reference proteome</keyword>